<dbReference type="AlphaFoldDB" id="A0AAV7D1K1"/>
<dbReference type="Proteomes" id="UP000824782">
    <property type="component" value="Unassembled WGS sequence"/>
</dbReference>
<feature type="compositionally biased region" description="Acidic residues" evidence="1">
    <location>
        <begin position="785"/>
        <end position="794"/>
    </location>
</feature>
<feature type="compositionally biased region" description="Polar residues" evidence="1">
    <location>
        <begin position="706"/>
        <end position="722"/>
    </location>
</feature>
<accession>A0AAV7D1K1</accession>
<keyword evidence="4" id="KW-1185">Reference proteome</keyword>
<dbReference type="EMBL" id="WNYA01000002">
    <property type="protein sequence ID" value="KAG8590542.1"/>
    <property type="molecule type" value="Genomic_DNA"/>
</dbReference>
<evidence type="ECO:0000313" key="3">
    <source>
        <dbReference type="EMBL" id="KAG8590542.1"/>
    </source>
</evidence>
<feature type="domain" description="HAT C-terminal dimerisation" evidence="2">
    <location>
        <begin position="584"/>
        <end position="627"/>
    </location>
</feature>
<evidence type="ECO:0000256" key="1">
    <source>
        <dbReference type="SAM" id="MobiDB-lite"/>
    </source>
</evidence>
<dbReference type="SUPFAM" id="SSF53098">
    <property type="entry name" value="Ribonuclease H-like"/>
    <property type="match status" value="1"/>
</dbReference>
<feature type="region of interest" description="Disordered" evidence="1">
    <location>
        <begin position="747"/>
        <end position="794"/>
    </location>
</feature>
<feature type="compositionally biased region" description="Basic and acidic residues" evidence="1">
    <location>
        <begin position="694"/>
        <end position="704"/>
    </location>
</feature>
<gene>
    <name evidence="3" type="ORF">GDO81_006790</name>
</gene>
<dbReference type="PANTHER" id="PTHR37162">
    <property type="entry name" value="HAT FAMILY DIMERISATION DOMAINCONTAINING PROTEIN-RELATED"/>
    <property type="match status" value="1"/>
</dbReference>
<dbReference type="PANTHER" id="PTHR37162:SF1">
    <property type="entry name" value="BED-TYPE DOMAIN-CONTAINING PROTEIN"/>
    <property type="match status" value="1"/>
</dbReference>
<evidence type="ECO:0000259" key="2">
    <source>
        <dbReference type="Pfam" id="PF05699"/>
    </source>
</evidence>
<proteinExistence type="predicted"/>
<sequence length="794" mass="88518">MAEKSCETPKKKAKRLSHFKDAWMKEHPFLKKSRRGNSFAFCELCAADFSVGHGGYNDITRHIATDKHGGSAKAMAQSKTVSSFFPASDSKLAENVIRAEVLFTGFLVEHNISIATSDHVRPLVKKMFTDSKISESYACAATKTTHIIQGAIAPEALCNVRDCIQSQKQYFGISLDASSDQFEKYFPVLVTYEHPDTGLIVIEFLDMVACPSGRAQDLFIAVDTMLKKHNVSWNMCATYSADNAANMQGKHNSVVSRIRSAQSSKQKIYAVGCPCHLVHLMAEHAAKPLSVCVEDLIIDIYFHFQKSAKRVSTLQEYMAFCNTGVRKLVKHVKTRWLSLEKSIERTLFNWDALTSYFISTFEEDSSGLGAREKRILSSIQNPMTKVYLLFLHSVLPVFNSFNILLQTEAPMVHQLFPAMVTLYKDILVRFIQPTIIARAENIMDIDYSDPSVQLPLEDVLIGFETRNHSRRENLIDTSGFQKFARETVSFYCTALDYMKKAMPLEDPVLRSLSFVNPDLRLSSNIEDIRTITERFPNVIDQQDMDKLLNQFRDYQSCDLPVKKYLRIDEFWHQLSLIKDPVTGHYTYGVLCRLVKFVLLIPHSNASCERLFSFIRKILTDQRSSLGKNPVTQQPGPNVYESVTSVKNTLCAILASKINIFSSTPCYKWQPSPQLLKKAKSATFLALSHRREEIAGGATGHREESLLLSTEPSDAPTASSSIITEAPSAPAKRPASLITTFGLPASKKITSSSASKKKSTGGQKKGQVGSAQTSASVESSPPGAAAEDDDVVILD</sequence>
<dbReference type="GO" id="GO:0046983">
    <property type="term" value="F:protein dimerization activity"/>
    <property type="evidence" value="ECO:0007669"/>
    <property type="project" value="InterPro"/>
</dbReference>
<evidence type="ECO:0000313" key="4">
    <source>
        <dbReference type="Proteomes" id="UP000824782"/>
    </source>
</evidence>
<dbReference type="InterPro" id="IPR012337">
    <property type="entry name" value="RNaseH-like_sf"/>
</dbReference>
<organism evidence="3 4">
    <name type="scientific">Engystomops pustulosus</name>
    <name type="common">Tungara frog</name>
    <name type="synonym">Physalaemus pustulosus</name>
    <dbReference type="NCBI Taxonomy" id="76066"/>
    <lineage>
        <taxon>Eukaryota</taxon>
        <taxon>Metazoa</taxon>
        <taxon>Chordata</taxon>
        <taxon>Craniata</taxon>
        <taxon>Vertebrata</taxon>
        <taxon>Euteleostomi</taxon>
        <taxon>Amphibia</taxon>
        <taxon>Batrachia</taxon>
        <taxon>Anura</taxon>
        <taxon>Neobatrachia</taxon>
        <taxon>Hyloidea</taxon>
        <taxon>Leptodactylidae</taxon>
        <taxon>Leiuperinae</taxon>
        <taxon>Engystomops</taxon>
    </lineage>
</organism>
<feature type="compositionally biased region" description="Low complexity" evidence="1">
    <location>
        <begin position="747"/>
        <end position="769"/>
    </location>
</feature>
<dbReference type="Pfam" id="PF05699">
    <property type="entry name" value="Dimer_Tnp_hAT"/>
    <property type="match status" value="1"/>
</dbReference>
<reference evidence="3" key="1">
    <citation type="thesis" date="2020" institute="ProQuest LLC" country="789 East Eisenhower Parkway, Ann Arbor, MI, USA">
        <title>Comparative Genomics and Chromosome Evolution.</title>
        <authorList>
            <person name="Mudd A.B."/>
        </authorList>
    </citation>
    <scope>NUCLEOTIDE SEQUENCE</scope>
    <source>
        <strain evidence="3">237g6f4</strain>
        <tissue evidence="3">Blood</tissue>
    </source>
</reference>
<name>A0AAV7D1K1_ENGPU</name>
<feature type="region of interest" description="Disordered" evidence="1">
    <location>
        <begin position="694"/>
        <end position="734"/>
    </location>
</feature>
<dbReference type="InterPro" id="IPR008906">
    <property type="entry name" value="HATC_C_dom"/>
</dbReference>
<protein>
    <recommendedName>
        <fullName evidence="2">HAT C-terminal dimerisation domain-containing protein</fullName>
    </recommendedName>
</protein>
<comment type="caution">
    <text evidence="3">The sequence shown here is derived from an EMBL/GenBank/DDBJ whole genome shotgun (WGS) entry which is preliminary data.</text>
</comment>